<evidence type="ECO:0000313" key="1">
    <source>
        <dbReference type="RefSeq" id="XP_028142974.1"/>
    </source>
</evidence>
<organism evidence="1">
    <name type="scientific">Diabrotica virgifera virgifera</name>
    <name type="common">western corn rootworm</name>
    <dbReference type="NCBI Taxonomy" id="50390"/>
    <lineage>
        <taxon>Eukaryota</taxon>
        <taxon>Metazoa</taxon>
        <taxon>Ecdysozoa</taxon>
        <taxon>Arthropoda</taxon>
        <taxon>Hexapoda</taxon>
        <taxon>Insecta</taxon>
        <taxon>Pterygota</taxon>
        <taxon>Neoptera</taxon>
        <taxon>Endopterygota</taxon>
        <taxon>Coleoptera</taxon>
        <taxon>Polyphaga</taxon>
        <taxon>Cucujiformia</taxon>
        <taxon>Chrysomeloidea</taxon>
        <taxon>Chrysomelidae</taxon>
        <taxon>Galerucinae</taxon>
        <taxon>Diabroticina</taxon>
        <taxon>Diabroticites</taxon>
        <taxon>Diabrotica</taxon>
    </lineage>
</organism>
<protein>
    <submittedName>
        <fullName evidence="1">Uncharacterized protein LOC114336799 isoform X1</fullName>
    </submittedName>
    <submittedName>
        <fullName evidence="2">Uncharacterized protein LOC114347088 isoform X1</fullName>
    </submittedName>
</protein>
<dbReference type="AlphaFoldDB" id="A0A6P7G1Z4"/>
<dbReference type="RefSeq" id="XP_028153622.1">
    <property type="nucleotide sequence ID" value="XM_028297821.1"/>
</dbReference>
<dbReference type="RefSeq" id="XP_028142974.1">
    <property type="nucleotide sequence ID" value="XM_028287173.1"/>
</dbReference>
<name>A0A6P7G1Z4_DIAVI</name>
<reference evidence="1 2" key="1">
    <citation type="submission" date="2025-04" db="UniProtKB">
        <authorList>
            <consortium name="RefSeq"/>
        </authorList>
    </citation>
    <scope>IDENTIFICATION</scope>
    <source>
        <tissue evidence="1 2">Whole insect</tissue>
    </source>
</reference>
<accession>A0A6P7G1Z4</accession>
<gene>
    <name evidence="1" type="primary">LOC114336799</name>
    <name evidence="2" type="synonym">LOC114347088</name>
</gene>
<proteinExistence type="predicted"/>
<evidence type="ECO:0000313" key="2">
    <source>
        <dbReference type="RefSeq" id="XP_028153622.1"/>
    </source>
</evidence>
<sequence>MSFTIVESKLKNVFLGEHRYYLNNSNTKYVSISLSVDHNYMPVIAISGCKNDCVVFNEKQWCEFLSFKQNIDIFLNNGPPHDDPIDATQFNIEFKEFQQSRALKICTGDSCVFLGAKSVESLWRYIPIIQGRLEILKKQEFTNSLKILQAGVRGVVDISSSAMQVLEPIKHINSEMYSIFLEIVYKFPELLKDDVEA</sequence>